<evidence type="ECO:0000256" key="2">
    <source>
        <dbReference type="SAM" id="Phobius"/>
    </source>
</evidence>
<evidence type="ECO:0000256" key="1">
    <source>
        <dbReference type="SAM" id="MobiDB-lite"/>
    </source>
</evidence>
<dbReference type="Gene3D" id="1.10.287.70">
    <property type="match status" value="1"/>
</dbReference>
<keyword evidence="2" id="KW-0812">Transmembrane</keyword>
<name>A0ABD3ANW7_9GENT</name>
<evidence type="ECO:0000313" key="3">
    <source>
        <dbReference type="EMBL" id="KAL3532883.1"/>
    </source>
</evidence>
<gene>
    <name evidence="3" type="ORF">ACH5RR_006404</name>
</gene>
<protein>
    <submittedName>
        <fullName evidence="3">Uncharacterized protein</fullName>
    </submittedName>
</protein>
<dbReference type="EMBL" id="JBJUIK010000003">
    <property type="protein sequence ID" value="KAL3532883.1"/>
    <property type="molecule type" value="Genomic_DNA"/>
</dbReference>
<proteinExistence type="predicted"/>
<feature type="region of interest" description="Disordered" evidence="1">
    <location>
        <begin position="115"/>
        <end position="203"/>
    </location>
</feature>
<keyword evidence="4" id="KW-1185">Reference proteome</keyword>
<keyword evidence="2" id="KW-1133">Transmembrane helix</keyword>
<dbReference type="Proteomes" id="UP001630127">
    <property type="component" value="Unassembled WGS sequence"/>
</dbReference>
<reference evidence="3 4" key="1">
    <citation type="submission" date="2024-11" db="EMBL/GenBank/DDBJ databases">
        <title>A near-complete genome assembly of Cinchona calisaya.</title>
        <authorList>
            <person name="Lian D.C."/>
            <person name="Zhao X.W."/>
            <person name="Wei L."/>
        </authorList>
    </citation>
    <scope>NUCLEOTIDE SEQUENCE [LARGE SCALE GENOMIC DNA]</scope>
    <source>
        <tissue evidence="3">Nenye</tissue>
    </source>
</reference>
<comment type="caution">
    <text evidence="3">The sequence shown here is derived from an EMBL/GenBank/DDBJ whole genome shotgun (WGS) entry which is preliminary data.</text>
</comment>
<evidence type="ECO:0000313" key="4">
    <source>
        <dbReference type="Proteomes" id="UP001630127"/>
    </source>
</evidence>
<feature type="transmembrane region" description="Helical" evidence="2">
    <location>
        <begin position="12"/>
        <end position="30"/>
    </location>
</feature>
<accession>A0ABD3ANW7</accession>
<keyword evidence="2" id="KW-0472">Membrane</keyword>
<organism evidence="3 4">
    <name type="scientific">Cinchona calisaya</name>
    <dbReference type="NCBI Taxonomy" id="153742"/>
    <lineage>
        <taxon>Eukaryota</taxon>
        <taxon>Viridiplantae</taxon>
        <taxon>Streptophyta</taxon>
        <taxon>Embryophyta</taxon>
        <taxon>Tracheophyta</taxon>
        <taxon>Spermatophyta</taxon>
        <taxon>Magnoliopsida</taxon>
        <taxon>eudicotyledons</taxon>
        <taxon>Gunneridae</taxon>
        <taxon>Pentapetalae</taxon>
        <taxon>asterids</taxon>
        <taxon>lamiids</taxon>
        <taxon>Gentianales</taxon>
        <taxon>Rubiaceae</taxon>
        <taxon>Cinchonoideae</taxon>
        <taxon>Cinchoneae</taxon>
        <taxon>Cinchona</taxon>
    </lineage>
</organism>
<sequence length="203" mass="22587">MWIFFKPLRWDLWLTIFIACIIIGIVLRILEYEETTDTNTITLLFWFPIAILAFSENYQSGSFVKDYLINDQKFNESKLKDYAIIEEYHDAMTLGISKGLSTGYSFLKGNPKCHLKAKDHESNPTNQPKGSPSEAVNESQKNTNISNTNVGAVPSPEPSTDQGEANESEPTKIDVISSGLGEIQLSESRNVETPAAATGKHIV</sequence>
<dbReference type="AlphaFoldDB" id="A0ABD3ANW7"/>
<feature type="compositionally biased region" description="Polar residues" evidence="1">
    <location>
        <begin position="123"/>
        <end position="150"/>
    </location>
</feature>